<keyword evidence="5 8" id="KW-0646">Protease inhibitor</keyword>
<dbReference type="GO" id="GO:0005576">
    <property type="term" value="C:extracellular region"/>
    <property type="evidence" value="ECO:0007669"/>
    <property type="project" value="UniProtKB-SubCell"/>
</dbReference>
<comment type="similarity">
    <text evidence="2 8">Belongs to the protease inhibitor I16 (SSI) family.</text>
</comment>
<evidence type="ECO:0000256" key="8">
    <source>
        <dbReference type="RuleBase" id="RU003471"/>
    </source>
</evidence>
<dbReference type="InterPro" id="IPR036819">
    <property type="entry name" value="Subtilisin_inhibitor-like_sf"/>
</dbReference>
<keyword evidence="11" id="KW-1185">Reference proteome</keyword>
<dbReference type="InterPro" id="IPR023549">
    <property type="entry name" value="Subtilisin_inhibitor"/>
</dbReference>
<proteinExistence type="inferred from homology"/>
<dbReference type="AlphaFoldDB" id="A0A1Q4UYA5"/>
<feature type="domain" description="Subtilisin inhibitor" evidence="9">
    <location>
        <begin position="45"/>
        <end position="136"/>
    </location>
</feature>
<evidence type="ECO:0000313" key="10">
    <source>
        <dbReference type="EMBL" id="OKH90577.1"/>
    </source>
</evidence>
<comment type="subunit">
    <text evidence="3">Homodimer.</text>
</comment>
<keyword evidence="6 8" id="KW-0722">Serine protease inhibitor</keyword>
<evidence type="ECO:0000256" key="6">
    <source>
        <dbReference type="ARBA" id="ARBA00022900"/>
    </source>
</evidence>
<dbReference type="EMBL" id="LFBV01000011">
    <property type="protein sequence ID" value="OKH90577.1"/>
    <property type="molecule type" value="Genomic_DNA"/>
</dbReference>
<evidence type="ECO:0000256" key="4">
    <source>
        <dbReference type="ARBA" id="ARBA00022525"/>
    </source>
</evidence>
<dbReference type="STRING" id="1048205.AB852_33680"/>
<accession>A0A1Q4UYA5</accession>
<evidence type="ECO:0000256" key="3">
    <source>
        <dbReference type="ARBA" id="ARBA00011738"/>
    </source>
</evidence>
<name>A0A1Q4UYA5_9ACTN</name>
<keyword evidence="7" id="KW-1015">Disulfide bond</keyword>
<evidence type="ECO:0000256" key="1">
    <source>
        <dbReference type="ARBA" id="ARBA00004613"/>
    </source>
</evidence>
<keyword evidence="4" id="KW-0964">Secreted</keyword>
<evidence type="ECO:0000313" key="11">
    <source>
        <dbReference type="Proteomes" id="UP000186455"/>
    </source>
</evidence>
<dbReference type="Pfam" id="PF00720">
    <property type="entry name" value="SSI"/>
    <property type="match status" value="1"/>
</dbReference>
<dbReference type="GO" id="GO:0004867">
    <property type="term" value="F:serine-type endopeptidase inhibitor activity"/>
    <property type="evidence" value="ECO:0007669"/>
    <property type="project" value="UniProtKB-KW"/>
</dbReference>
<evidence type="ECO:0000256" key="7">
    <source>
        <dbReference type="ARBA" id="ARBA00023157"/>
    </source>
</evidence>
<dbReference type="InterPro" id="IPR000691">
    <property type="entry name" value="Prot_inh_I16_SSI"/>
</dbReference>
<evidence type="ECO:0000256" key="5">
    <source>
        <dbReference type="ARBA" id="ARBA00022690"/>
    </source>
</evidence>
<dbReference type="Gene3D" id="3.30.350.10">
    <property type="entry name" value="Subtilisin inhibitor-like"/>
    <property type="match status" value="1"/>
</dbReference>
<comment type="subcellular location">
    <subcellularLocation>
        <location evidence="1">Secreted</location>
    </subcellularLocation>
</comment>
<evidence type="ECO:0000259" key="9">
    <source>
        <dbReference type="Pfam" id="PF00720"/>
    </source>
</evidence>
<organism evidence="10 11">
    <name type="scientific">Streptomyces uncialis</name>
    <dbReference type="NCBI Taxonomy" id="1048205"/>
    <lineage>
        <taxon>Bacteria</taxon>
        <taxon>Bacillati</taxon>
        <taxon>Actinomycetota</taxon>
        <taxon>Actinomycetes</taxon>
        <taxon>Kitasatosporales</taxon>
        <taxon>Streptomycetaceae</taxon>
        <taxon>Streptomyces</taxon>
    </lineage>
</organism>
<protein>
    <recommendedName>
        <fullName evidence="9">Subtilisin inhibitor domain-containing protein</fullName>
    </recommendedName>
</protein>
<comment type="caution">
    <text evidence="10">The sequence shown here is derived from an EMBL/GenBank/DDBJ whole genome shotgun (WGS) entry which is preliminary data.</text>
</comment>
<dbReference type="RefSeq" id="WP_073794590.1">
    <property type="nucleotide sequence ID" value="NZ_LFBV01000011.1"/>
</dbReference>
<evidence type="ECO:0000256" key="2">
    <source>
        <dbReference type="ARBA" id="ARBA00010472"/>
    </source>
</evidence>
<dbReference type="SUPFAM" id="SSF55399">
    <property type="entry name" value="Subtilisin inhibitor"/>
    <property type="match status" value="1"/>
</dbReference>
<gene>
    <name evidence="10" type="ORF">AB852_33680</name>
</gene>
<dbReference type="Proteomes" id="UP000186455">
    <property type="component" value="Unassembled WGS sequence"/>
</dbReference>
<sequence>MSHITRRAMTGAPPTVAVRGPLTGAALAAGAPSGGATAASPGPHAASALVLTLGHGVNTANAARERAVTLSCAPSSAGTHPAAGPACAEPARVQGDSADLVATVPGGRTRRYDPVVVTVPGVRDGRRIACERTFGNDCVKNAHGVAVFTF</sequence>
<reference evidence="10 11" key="1">
    <citation type="submission" date="2015-06" db="EMBL/GenBank/DDBJ databases">
        <title>Cloning and characterization of the uncialamcin biosynthetic gene cluster.</title>
        <authorList>
            <person name="Yan X."/>
            <person name="Huang T."/>
            <person name="Ge H."/>
            <person name="Shen B."/>
        </authorList>
    </citation>
    <scope>NUCLEOTIDE SEQUENCE [LARGE SCALE GENOMIC DNA]</scope>
    <source>
        <strain evidence="10 11">DCA2648</strain>
    </source>
</reference>
<dbReference type="PRINTS" id="PR00294">
    <property type="entry name" value="SSBTLNINHBTR"/>
</dbReference>